<proteinExistence type="predicted"/>
<feature type="region of interest" description="Disordered" evidence="1">
    <location>
        <begin position="1"/>
        <end position="43"/>
    </location>
</feature>
<dbReference type="Proteomes" id="UP000006591">
    <property type="component" value="Chromosome 7"/>
</dbReference>
<reference evidence="2" key="2">
    <citation type="submission" date="2018-04" db="EMBL/GenBank/DDBJ databases">
        <title>OnivRS2 (Oryza nivara Reference Sequence Version 2).</title>
        <authorList>
            <person name="Zhang J."/>
            <person name="Kudrna D."/>
            <person name="Lee S."/>
            <person name="Talag J."/>
            <person name="Rajasekar S."/>
            <person name="Welchert J."/>
            <person name="Hsing Y.-I."/>
            <person name="Wing R.A."/>
        </authorList>
    </citation>
    <scope>NUCLEOTIDE SEQUENCE [LARGE SCALE GENOMIC DNA]</scope>
    <source>
        <strain evidence="2">SL10</strain>
    </source>
</reference>
<protein>
    <submittedName>
        <fullName evidence="2">Uncharacterized protein</fullName>
    </submittedName>
</protein>
<sequence>MSDPLGGDVKESFGSGEECEEARDEQDQRAEVPTLRRTAASPWRWRPNEGTIAVAAEMAVVEPDSGRAHGYDNGSVEVNDGTAEAENGTRGSAGRRRRPVWCVRGGAGAHVPAETAAAVLSSFISLEALSRQPPCRNL</sequence>
<evidence type="ECO:0000313" key="3">
    <source>
        <dbReference type="Proteomes" id="UP000006591"/>
    </source>
</evidence>
<keyword evidence="3" id="KW-1185">Reference proteome</keyword>
<organism evidence="2">
    <name type="scientific">Oryza nivara</name>
    <name type="common">Indian wild rice</name>
    <name type="synonym">Oryza sativa f. spontanea</name>
    <dbReference type="NCBI Taxonomy" id="4536"/>
    <lineage>
        <taxon>Eukaryota</taxon>
        <taxon>Viridiplantae</taxon>
        <taxon>Streptophyta</taxon>
        <taxon>Embryophyta</taxon>
        <taxon>Tracheophyta</taxon>
        <taxon>Spermatophyta</taxon>
        <taxon>Magnoliopsida</taxon>
        <taxon>Liliopsida</taxon>
        <taxon>Poales</taxon>
        <taxon>Poaceae</taxon>
        <taxon>BOP clade</taxon>
        <taxon>Oryzoideae</taxon>
        <taxon>Oryzeae</taxon>
        <taxon>Oryzinae</taxon>
        <taxon>Oryza</taxon>
    </lineage>
</organism>
<reference evidence="2" key="1">
    <citation type="submission" date="2015-04" db="UniProtKB">
        <authorList>
            <consortium name="EnsemblPlants"/>
        </authorList>
    </citation>
    <scope>IDENTIFICATION</scope>
    <source>
        <strain evidence="2">SL10</strain>
    </source>
</reference>
<name>A0A0E0I0Y1_ORYNI</name>
<dbReference type="Gramene" id="ONIVA07G13210.1">
    <property type="protein sequence ID" value="ONIVA07G13210.1"/>
    <property type="gene ID" value="ONIVA07G13210"/>
</dbReference>
<dbReference type="AlphaFoldDB" id="A0A0E0I0Y1"/>
<accession>A0A0E0I0Y1</accession>
<dbReference type="HOGENOM" id="CLU_1858484_0_0_1"/>
<feature type="region of interest" description="Disordered" evidence="1">
    <location>
        <begin position="65"/>
        <end position="96"/>
    </location>
</feature>
<evidence type="ECO:0000256" key="1">
    <source>
        <dbReference type="SAM" id="MobiDB-lite"/>
    </source>
</evidence>
<evidence type="ECO:0000313" key="2">
    <source>
        <dbReference type="EnsemblPlants" id="ONIVA07G13210.1"/>
    </source>
</evidence>
<dbReference type="EnsemblPlants" id="ONIVA07G13210.1">
    <property type="protein sequence ID" value="ONIVA07G13210.1"/>
    <property type="gene ID" value="ONIVA07G13210"/>
</dbReference>